<dbReference type="Proteomes" id="UP000183995">
    <property type="component" value="Unassembled WGS sequence"/>
</dbReference>
<feature type="transmembrane region" description="Helical" evidence="2">
    <location>
        <begin position="50"/>
        <end position="71"/>
    </location>
</feature>
<gene>
    <name evidence="4" type="ORF">SAMN02745823_00056</name>
</gene>
<feature type="domain" description="Anti-sigma factor RsgI-like middle" evidence="3">
    <location>
        <begin position="76"/>
        <end position="209"/>
    </location>
</feature>
<dbReference type="STRING" id="1123282.SAMN02745823_00056"/>
<keyword evidence="2" id="KW-0472">Membrane</keyword>
<keyword evidence="2" id="KW-1133">Transmembrane helix</keyword>
<feature type="region of interest" description="Disordered" evidence="1">
    <location>
        <begin position="237"/>
        <end position="406"/>
    </location>
</feature>
<feature type="compositionally biased region" description="Low complexity" evidence="1">
    <location>
        <begin position="266"/>
        <end position="279"/>
    </location>
</feature>
<evidence type="ECO:0000313" key="5">
    <source>
        <dbReference type="Proteomes" id="UP000183995"/>
    </source>
</evidence>
<feature type="compositionally biased region" description="Gly residues" evidence="1">
    <location>
        <begin position="360"/>
        <end position="406"/>
    </location>
</feature>
<organism evidence="4 5">
    <name type="scientific">Sporobacter termitidis DSM 10068</name>
    <dbReference type="NCBI Taxonomy" id="1123282"/>
    <lineage>
        <taxon>Bacteria</taxon>
        <taxon>Bacillati</taxon>
        <taxon>Bacillota</taxon>
        <taxon>Clostridia</taxon>
        <taxon>Eubacteriales</taxon>
        <taxon>Oscillospiraceae</taxon>
        <taxon>Sporobacter</taxon>
    </lineage>
</organism>
<dbReference type="OrthoDB" id="9800626at2"/>
<accession>A0A1M5TEC6</accession>
<feature type="compositionally biased region" description="Basic and acidic residues" evidence="1">
    <location>
        <begin position="298"/>
        <end position="348"/>
    </location>
</feature>
<evidence type="ECO:0000256" key="1">
    <source>
        <dbReference type="SAM" id="MobiDB-lite"/>
    </source>
</evidence>
<evidence type="ECO:0000313" key="4">
    <source>
        <dbReference type="EMBL" id="SHH49058.1"/>
    </source>
</evidence>
<protein>
    <recommendedName>
        <fullName evidence="3">Anti-sigma factor RsgI-like middle domain-containing protein</fullName>
    </recommendedName>
</protein>
<dbReference type="RefSeq" id="WP_073075657.1">
    <property type="nucleotide sequence ID" value="NZ_FQXV01000001.1"/>
</dbReference>
<sequence>METTLKKALDRVRADEALKQKTADYIRNLDTSVIALSTGTRNKPLHVKKLVAAVCAAVVLCALPIGTYAVYKTPTSYVAVDINPSVELGINTFGKVVKVTPYNTDGETVLNGLSLINQNVESAVRQIVQSASQNGFMEEPGATLITVTTETNSDTAAQNLQAAAKTGAEDAVASGGSAATVETGHIDLTKRSNAIAQGIAPGRLNLIEKLQELDPTIKTEDYKDISVTEIQKKLTELQKEHKSQTNGKDAGKTAAKTPDPTPPAAASPKASSWAPASPSGYSDKGAGWNNKWSSKSGDGNKDSKNSKDDKNDKSNKNNKSDKNTKNGKADKNDKKNNDAGRSDNKNDKNSSVLPSSYGGFSWGGYGGSSNHGKGGSGYGGYGGYGGNNGNHGNNAGGSHGGTKGNR</sequence>
<dbReference type="InterPro" id="IPR055431">
    <property type="entry name" value="RsgI_M"/>
</dbReference>
<dbReference type="Pfam" id="PF23750">
    <property type="entry name" value="RsgI_M"/>
    <property type="match status" value="1"/>
</dbReference>
<name>A0A1M5TEC6_9FIRM</name>
<keyword evidence="5" id="KW-1185">Reference proteome</keyword>
<dbReference type="EMBL" id="FQXV01000001">
    <property type="protein sequence ID" value="SHH49058.1"/>
    <property type="molecule type" value="Genomic_DNA"/>
</dbReference>
<proteinExistence type="predicted"/>
<keyword evidence="2" id="KW-0812">Transmembrane</keyword>
<evidence type="ECO:0000259" key="3">
    <source>
        <dbReference type="Pfam" id="PF23750"/>
    </source>
</evidence>
<evidence type="ECO:0000256" key="2">
    <source>
        <dbReference type="SAM" id="Phobius"/>
    </source>
</evidence>
<reference evidence="4 5" key="1">
    <citation type="submission" date="2016-11" db="EMBL/GenBank/DDBJ databases">
        <authorList>
            <person name="Jaros S."/>
            <person name="Januszkiewicz K."/>
            <person name="Wedrychowicz H."/>
        </authorList>
    </citation>
    <scope>NUCLEOTIDE SEQUENCE [LARGE SCALE GENOMIC DNA]</scope>
    <source>
        <strain evidence="4 5">DSM 10068</strain>
    </source>
</reference>
<dbReference type="AlphaFoldDB" id="A0A1M5TEC6"/>